<dbReference type="AlphaFoldDB" id="A0A0F3IE91"/>
<reference evidence="1 2" key="2">
    <citation type="journal article" date="2016" name="Microb. Ecol.">
        <title>Genome Characteristics of a Novel Type I Methanotroph (Sn10-6) Isolated from a Flooded Indian Rice Field.</title>
        <authorList>
            <person name="Rahalkar M.C."/>
            <person name="Pandit P.S."/>
            <person name="Dhakephalkar P.K."/>
            <person name="Pore S."/>
            <person name="Arora P."/>
            <person name="Kapse N."/>
        </authorList>
    </citation>
    <scope>NUCLEOTIDE SEQUENCE [LARGE SCALE GENOMIC DNA]</scope>
    <source>
        <strain evidence="1 2">Sn10-6</strain>
    </source>
</reference>
<protein>
    <submittedName>
        <fullName evidence="1">Uncharacterized protein</fullName>
    </submittedName>
</protein>
<evidence type="ECO:0000313" key="1">
    <source>
        <dbReference type="EMBL" id="KJV05056.1"/>
    </source>
</evidence>
<dbReference type="RefSeq" id="WP_045780730.1">
    <property type="nucleotide sequence ID" value="NZ_LAJX01000318.1"/>
</dbReference>
<dbReference type="EMBL" id="LAJX01000318">
    <property type="protein sequence ID" value="KJV05056.1"/>
    <property type="molecule type" value="Genomic_DNA"/>
</dbReference>
<reference evidence="2" key="1">
    <citation type="submission" date="2015-03" db="EMBL/GenBank/DDBJ databases">
        <title>Draft genome sequence of a novel methanotroph (Sn10-6) isolated from flooded ricefield rhizosphere in India.</title>
        <authorList>
            <person name="Pandit P.S."/>
            <person name="Pore S.D."/>
            <person name="Arora P."/>
            <person name="Kapse N.G."/>
            <person name="Dhakephalkar P.K."/>
            <person name="Rahalkar M.C."/>
        </authorList>
    </citation>
    <scope>NUCLEOTIDE SEQUENCE [LARGE SCALE GENOMIC DNA]</scope>
    <source>
        <strain evidence="2">Sn10-6</strain>
    </source>
</reference>
<accession>A0A0F3IE91</accession>
<evidence type="ECO:0000313" key="2">
    <source>
        <dbReference type="Proteomes" id="UP000033684"/>
    </source>
</evidence>
<comment type="caution">
    <text evidence="1">The sequence shown here is derived from an EMBL/GenBank/DDBJ whole genome shotgun (WGS) entry which is preliminary data.</text>
</comment>
<proteinExistence type="predicted"/>
<name>A0A0F3IE91_9GAMM</name>
<keyword evidence="2" id="KW-1185">Reference proteome</keyword>
<organism evidence="1 2">
    <name type="scientific">Methylocucumis oryzae</name>
    <dbReference type="NCBI Taxonomy" id="1632867"/>
    <lineage>
        <taxon>Bacteria</taxon>
        <taxon>Pseudomonadati</taxon>
        <taxon>Pseudomonadota</taxon>
        <taxon>Gammaproteobacteria</taxon>
        <taxon>Methylococcales</taxon>
        <taxon>Methylococcaceae</taxon>
        <taxon>Methylocucumis</taxon>
    </lineage>
</organism>
<gene>
    <name evidence="1" type="ORF">VZ94_20945</name>
</gene>
<sequence>MTSDDQDILPAIMHGMFMGAAIRIHVANKYLTFYSGGKLGEGVVDRYFCLQEFRYLRSTDACKYDYDMRLSVDVLRKWINKQHVFFRWELDIIRAINLTQWVAYPGHALCYRDFPIRSINLKK</sequence>
<dbReference type="Proteomes" id="UP000033684">
    <property type="component" value="Unassembled WGS sequence"/>
</dbReference>